<dbReference type="InterPro" id="IPR006887">
    <property type="entry name" value="P4R3-like_central_dom"/>
</dbReference>
<feature type="compositionally biased region" description="Polar residues" evidence="3">
    <location>
        <begin position="1"/>
        <end position="20"/>
    </location>
</feature>
<dbReference type="KEGG" id="beq:BEWA_054510"/>
<evidence type="ECO:0000313" key="7">
    <source>
        <dbReference type="Proteomes" id="UP000031512"/>
    </source>
</evidence>
<evidence type="ECO:0000256" key="2">
    <source>
        <dbReference type="ARBA" id="ARBA00023242"/>
    </source>
</evidence>
<dbReference type="VEuPathDB" id="PiroplasmaDB:BEWA_054510"/>
<feature type="compositionally biased region" description="Low complexity" evidence="3">
    <location>
        <begin position="155"/>
        <end position="170"/>
    </location>
</feature>
<evidence type="ECO:0000313" key="6">
    <source>
        <dbReference type="EMBL" id="EKX73395.1"/>
    </source>
</evidence>
<organism evidence="6 7">
    <name type="scientific">Theileria equi strain WA</name>
    <dbReference type="NCBI Taxonomy" id="1537102"/>
    <lineage>
        <taxon>Eukaryota</taxon>
        <taxon>Sar</taxon>
        <taxon>Alveolata</taxon>
        <taxon>Apicomplexa</taxon>
        <taxon>Aconoidasida</taxon>
        <taxon>Piroplasmida</taxon>
        <taxon>Theileriidae</taxon>
        <taxon>Theileria</taxon>
    </lineage>
</organism>
<evidence type="ECO:0000259" key="4">
    <source>
        <dbReference type="Pfam" id="PF04802"/>
    </source>
</evidence>
<dbReference type="GO" id="GO:0005654">
    <property type="term" value="C:nucleoplasm"/>
    <property type="evidence" value="ECO:0007669"/>
    <property type="project" value="TreeGrafter"/>
</dbReference>
<dbReference type="AlphaFoldDB" id="L1LDS1"/>
<dbReference type="OrthoDB" id="361010at2759"/>
<keyword evidence="2" id="KW-0539">Nucleus</keyword>
<dbReference type="InterPro" id="IPR011993">
    <property type="entry name" value="PH-like_dom_sf"/>
</dbReference>
<dbReference type="Pfam" id="PF22972">
    <property type="entry name" value="EVH1_PP4R3"/>
    <property type="match status" value="1"/>
</dbReference>
<reference evidence="6 7" key="1">
    <citation type="journal article" date="2012" name="BMC Genomics">
        <title>Comparative genomic analysis and phylogenetic position of Theileria equi.</title>
        <authorList>
            <person name="Kappmeyer L.S."/>
            <person name="Thiagarajan M."/>
            <person name="Herndon D.R."/>
            <person name="Ramsay J.D."/>
            <person name="Caler E."/>
            <person name="Djikeng A."/>
            <person name="Gillespie J.J."/>
            <person name="Lau A.O."/>
            <person name="Roalson E.H."/>
            <person name="Silva J.C."/>
            <person name="Silva M.G."/>
            <person name="Suarez C.E."/>
            <person name="Ueti M.W."/>
            <person name="Nene V.M."/>
            <person name="Mealey R.H."/>
            <person name="Knowles D.P."/>
            <person name="Brayton K.A."/>
        </authorList>
    </citation>
    <scope>NUCLEOTIDE SEQUENCE [LARGE SCALE GENOMIC DNA]</scope>
    <source>
        <strain evidence="6 7">WA</strain>
    </source>
</reference>
<gene>
    <name evidence="6" type="ORF">BEWA_054510</name>
</gene>
<dbReference type="EMBL" id="ACOU01000003">
    <property type="protein sequence ID" value="EKX73395.1"/>
    <property type="molecule type" value="Genomic_DNA"/>
</dbReference>
<feature type="domain" description="PP4R3 EVH1-like" evidence="5">
    <location>
        <begin position="48"/>
        <end position="144"/>
    </location>
</feature>
<dbReference type="eggNOG" id="KOG2175">
    <property type="taxonomic scope" value="Eukaryota"/>
</dbReference>
<protein>
    <submittedName>
        <fullName evidence="6">Uncharacterized protein</fullName>
    </submittedName>
</protein>
<comment type="subcellular location">
    <subcellularLocation>
        <location evidence="1">Nucleus</location>
    </subcellularLocation>
</comment>
<dbReference type="InterPro" id="IPR055236">
    <property type="entry name" value="EVH1_PP4R3"/>
</dbReference>
<dbReference type="RefSeq" id="XP_004832847.1">
    <property type="nucleotide sequence ID" value="XM_004832790.1"/>
</dbReference>
<dbReference type="InterPro" id="IPR051137">
    <property type="entry name" value="PP4R3-like"/>
</dbReference>
<sequence>MTENDSNLQSTSADDGSTASVEAKANDVEDEEQKSAGHPVNSLPMSCRRVKLYEIGSSTESWVDKGTGFCHFEGGEDGDNPKLVVDIEFDGIKSVVSTYIRDNSDYSSQNESIIIWHEGNDTRLYRALSFQNILGHNACWAYIRKFLDESMLQSSTSESGSSSQTKESTSYRMLPSPSAATIQKLDSTLDTLICQNGISDALYLDLLEKKWLKELFEFMNKSIENEELTWIPSIASILLRMVLNWCGSLELMLVFVSDEIFFDLLRAFEYDSELLSQNIRMNHVKFFQEFVKHHDIVPLKNSTFYQLIHANYRMNYLKDVVLPRHLDEFSIQRMNSTIYSNMTEIMGVILTEECTFFEALRAKLSQSYMAALLLRELLVVARGNNILSQPDRNSLILMVRHYQLLNELTGYLDQTANACQDFEKNMRPINTKAEQEYVEIKKMLYKKRETPEDSDNSTLYRPNLLSTCRHKLVEPTSLAIEIFYICMEIFPAIVRAAVFTDAESGTPKLLMALCGTLVRIPDCLQAKEIIMRLLDPKSMDLPEKDEMCRLFYDKGVLDYMLNMVYVDDSEEAPESSNHNGYVRKRKSSRISRSSESVHIMEILSLCAREHRHRFKLRMQSQNIPLKIMQRTLEPFDKFLAVGALKFLRVCIQMKDSLVERHIIKNNVLRSVLWILNHHVSGSQGSVLESICLSILSAIECGSMDNLIVWLFDDQFCSKILSKLKETRSYSIIATLEKSRNNLKSITITKRKYSDPNAWFEEDDDTCTSNKRSSPVTNRIVEGYDDVNEDFPSITKSVEPEDDPWMPLRKRASHENKKEEKFVFNLQPRKITVKLKSDQGTLYSASTIAHSFIRYTNL</sequence>
<dbReference type="GO" id="GO:0072542">
    <property type="term" value="F:protein phosphatase activator activity"/>
    <property type="evidence" value="ECO:0007669"/>
    <property type="project" value="TreeGrafter"/>
</dbReference>
<evidence type="ECO:0000256" key="1">
    <source>
        <dbReference type="ARBA" id="ARBA00004123"/>
    </source>
</evidence>
<dbReference type="STRING" id="1537102.L1LDS1"/>
<evidence type="ECO:0000256" key="3">
    <source>
        <dbReference type="SAM" id="MobiDB-lite"/>
    </source>
</evidence>
<dbReference type="GeneID" id="15803002"/>
<feature type="region of interest" description="Disordered" evidence="3">
    <location>
        <begin position="155"/>
        <end position="174"/>
    </location>
</feature>
<dbReference type="Gene3D" id="2.30.29.30">
    <property type="entry name" value="Pleckstrin-homology domain (PH domain)/Phosphotyrosine-binding domain (PTB)"/>
    <property type="match status" value="1"/>
</dbReference>
<accession>L1LDS1</accession>
<dbReference type="Proteomes" id="UP000031512">
    <property type="component" value="Unassembled WGS sequence"/>
</dbReference>
<name>L1LDS1_THEEQ</name>
<dbReference type="Pfam" id="PF04802">
    <property type="entry name" value="PP4R3"/>
    <property type="match status" value="1"/>
</dbReference>
<dbReference type="PANTHER" id="PTHR23318:SF0">
    <property type="entry name" value="SERINE_THREONINE-PROTEIN PHOSPHATASE 4 REGULATORY SUBUNIT 3"/>
    <property type="match status" value="1"/>
</dbReference>
<evidence type="ECO:0000259" key="5">
    <source>
        <dbReference type="Pfam" id="PF22972"/>
    </source>
</evidence>
<proteinExistence type="predicted"/>
<feature type="region of interest" description="Disordered" evidence="3">
    <location>
        <begin position="1"/>
        <end position="41"/>
    </location>
</feature>
<dbReference type="GO" id="GO:0030289">
    <property type="term" value="C:protein phosphatase 4 complex"/>
    <property type="evidence" value="ECO:0007669"/>
    <property type="project" value="TreeGrafter"/>
</dbReference>
<feature type="domain" description="Serine/threonine-protein phosphatase 4 regulatory subunit 3-like central" evidence="4">
    <location>
        <begin position="193"/>
        <end position="711"/>
    </location>
</feature>
<dbReference type="PANTHER" id="PTHR23318">
    <property type="entry name" value="ATP SYNTHASE GAMMA-RELATED"/>
    <property type="match status" value="1"/>
</dbReference>
<keyword evidence="7" id="KW-1185">Reference proteome</keyword>
<comment type="caution">
    <text evidence="6">The sequence shown here is derived from an EMBL/GenBank/DDBJ whole genome shotgun (WGS) entry which is preliminary data.</text>
</comment>